<keyword evidence="1" id="KW-0175">Coiled coil</keyword>
<protein>
    <submittedName>
        <fullName evidence="2">Uncharacterized protein</fullName>
    </submittedName>
</protein>
<gene>
    <name evidence="2" type="ORF">KIN20_009681</name>
</gene>
<accession>A0AAD5MSV5</accession>
<dbReference type="AlphaFoldDB" id="A0AAD5MSV5"/>
<organism evidence="2 3">
    <name type="scientific">Parelaphostrongylus tenuis</name>
    <name type="common">Meningeal worm</name>
    <dbReference type="NCBI Taxonomy" id="148309"/>
    <lineage>
        <taxon>Eukaryota</taxon>
        <taxon>Metazoa</taxon>
        <taxon>Ecdysozoa</taxon>
        <taxon>Nematoda</taxon>
        <taxon>Chromadorea</taxon>
        <taxon>Rhabditida</taxon>
        <taxon>Rhabditina</taxon>
        <taxon>Rhabditomorpha</taxon>
        <taxon>Strongyloidea</taxon>
        <taxon>Metastrongylidae</taxon>
        <taxon>Parelaphostrongylus</taxon>
    </lineage>
</organism>
<sequence>MDIGRIRSPESSSVIGGLVGHTNCAISQTLQHAENDMRVYKQQHRILTEKKRHASEQLHAMGRNREQENVETIWNVLERAVTHLRNRVRELRAQLESCESQIGSDFLSQLSRSEQLECERLQMEIVEKKQKLDQVTKERRTLEATKQRLENQLTSNLLRKRDSLTAKISDIAVDEKRHNLQAESAELNSIIQRLNEIVRRIRELDECLTEYDESAEKINRELEDVQEQQKDLEAQLADFLQTSGYHLHKTEHFAVKT</sequence>
<comment type="caution">
    <text evidence="2">The sequence shown here is derived from an EMBL/GenBank/DDBJ whole genome shotgun (WGS) entry which is preliminary data.</text>
</comment>
<dbReference type="Proteomes" id="UP001196413">
    <property type="component" value="Unassembled WGS sequence"/>
</dbReference>
<name>A0AAD5MSV5_PARTN</name>
<evidence type="ECO:0000313" key="3">
    <source>
        <dbReference type="Proteomes" id="UP001196413"/>
    </source>
</evidence>
<evidence type="ECO:0000313" key="2">
    <source>
        <dbReference type="EMBL" id="KAJ1353119.1"/>
    </source>
</evidence>
<feature type="coiled-coil region" evidence="1">
    <location>
        <begin position="177"/>
        <end position="242"/>
    </location>
</feature>
<dbReference type="PANTHER" id="PTHR43977">
    <property type="entry name" value="STRUCTURAL MAINTENANCE OF CHROMOSOMES PROTEIN 3"/>
    <property type="match status" value="1"/>
</dbReference>
<evidence type="ECO:0000256" key="1">
    <source>
        <dbReference type="SAM" id="Coils"/>
    </source>
</evidence>
<feature type="coiled-coil region" evidence="1">
    <location>
        <begin position="81"/>
        <end position="152"/>
    </location>
</feature>
<reference evidence="2" key="1">
    <citation type="submission" date="2021-06" db="EMBL/GenBank/DDBJ databases">
        <title>Parelaphostrongylus tenuis whole genome reference sequence.</title>
        <authorList>
            <person name="Garwood T.J."/>
            <person name="Larsen P.A."/>
            <person name="Fountain-Jones N.M."/>
            <person name="Garbe J.R."/>
            <person name="Macchietto M.G."/>
            <person name="Kania S.A."/>
            <person name="Gerhold R.W."/>
            <person name="Richards J.E."/>
            <person name="Wolf T.M."/>
        </authorList>
    </citation>
    <scope>NUCLEOTIDE SEQUENCE</scope>
    <source>
        <strain evidence="2">MNPRO001-30</strain>
        <tissue evidence="2">Meninges</tissue>
    </source>
</reference>
<keyword evidence="3" id="KW-1185">Reference proteome</keyword>
<dbReference type="EMBL" id="JAHQIW010001614">
    <property type="protein sequence ID" value="KAJ1353119.1"/>
    <property type="molecule type" value="Genomic_DNA"/>
</dbReference>
<proteinExistence type="predicted"/>